<dbReference type="Proteomes" id="UP000343317">
    <property type="component" value="Unassembled WGS sequence"/>
</dbReference>
<protein>
    <submittedName>
        <fullName evidence="2">DNA-binding protein</fullName>
    </submittedName>
</protein>
<organism evidence="2 3">
    <name type="scientific">Pandoraea horticolens</name>
    <dbReference type="NCBI Taxonomy" id="2508298"/>
    <lineage>
        <taxon>Bacteria</taxon>
        <taxon>Pseudomonadati</taxon>
        <taxon>Pseudomonadota</taxon>
        <taxon>Betaproteobacteria</taxon>
        <taxon>Burkholderiales</taxon>
        <taxon>Burkholderiaceae</taxon>
        <taxon>Pandoraea</taxon>
    </lineage>
</organism>
<sequence length="66" mass="7010">MTNQQPASPLPKLYRVAEVTKLLSVSRATVYRLIAAEKLKLVKISTRSSGITAASIEALLAGNAAQ</sequence>
<dbReference type="Pfam" id="PF12728">
    <property type="entry name" value="HTH_17"/>
    <property type="match status" value="1"/>
</dbReference>
<accession>A0A5E4XJ89</accession>
<keyword evidence="3" id="KW-1185">Reference proteome</keyword>
<dbReference type="InterPro" id="IPR041657">
    <property type="entry name" value="HTH_17"/>
</dbReference>
<reference evidence="2 3" key="1">
    <citation type="submission" date="2019-08" db="EMBL/GenBank/DDBJ databases">
        <authorList>
            <person name="Peeters C."/>
        </authorList>
    </citation>
    <scope>NUCLEOTIDE SEQUENCE [LARGE SCALE GENOMIC DNA]</scope>
    <source>
        <strain evidence="2 3">LMG 31112</strain>
    </source>
</reference>
<evidence type="ECO:0000313" key="3">
    <source>
        <dbReference type="Proteomes" id="UP000343317"/>
    </source>
</evidence>
<dbReference type="RefSeq" id="WP_150622077.1">
    <property type="nucleotide sequence ID" value="NZ_CABPSM010000012.1"/>
</dbReference>
<keyword evidence="2" id="KW-0238">DNA-binding</keyword>
<name>A0A5E4XJ89_9BURK</name>
<dbReference type="AlphaFoldDB" id="A0A5E4XJ89"/>
<evidence type="ECO:0000259" key="1">
    <source>
        <dbReference type="Pfam" id="PF12728"/>
    </source>
</evidence>
<feature type="domain" description="Helix-turn-helix" evidence="1">
    <location>
        <begin position="13"/>
        <end position="61"/>
    </location>
</feature>
<gene>
    <name evidence="2" type="ORF">PHO31112_03907</name>
</gene>
<proteinExistence type="predicted"/>
<dbReference type="GO" id="GO:0003677">
    <property type="term" value="F:DNA binding"/>
    <property type="evidence" value="ECO:0007669"/>
    <property type="project" value="UniProtKB-KW"/>
</dbReference>
<dbReference type="EMBL" id="CABPSM010000012">
    <property type="protein sequence ID" value="VVE36387.1"/>
    <property type="molecule type" value="Genomic_DNA"/>
</dbReference>
<evidence type="ECO:0000313" key="2">
    <source>
        <dbReference type="EMBL" id="VVE36387.1"/>
    </source>
</evidence>